<dbReference type="InterPro" id="IPR018422">
    <property type="entry name" value="Cation/H_exchanger_CPA1"/>
</dbReference>
<keyword evidence="8 11" id="KW-0472">Membrane</keyword>
<keyword evidence="14" id="KW-1185">Reference proteome</keyword>
<evidence type="ECO:0000256" key="9">
    <source>
        <dbReference type="ARBA" id="ARBA00023201"/>
    </source>
</evidence>
<feature type="region of interest" description="Disordered" evidence="10">
    <location>
        <begin position="993"/>
        <end position="1017"/>
    </location>
</feature>
<evidence type="ECO:0000256" key="5">
    <source>
        <dbReference type="ARBA" id="ARBA00022989"/>
    </source>
</evidence>
<keyword evidence="7" id="KW-0406">Ion transport</keyword>
<feature type="transmembrane region" description="Helical" evidence="11">
    <location>
        <begin position="406"/>
        <end position="431"/>
    </location>
</feature>
<feature type="transmembrane region" description="Helical" evidence="11">
    <location>
        <begin position="131"/>
        <end position="152"/>
    </location>
</feature>
<evidence type="ECO:0000256" key="2">
    <source>
        <dbReference type="ARBA" id="ARBA00022448"/>
    </source>
</evidence>
<name>A0ABD3P8Q6_9STRA</name>
<accession>A0ABD3P8Q6</accession>
<dbReference type="GO" id="GO:0005886">
    <property type="term" value="C:plasma membrane"/>
    <property type="evidence" value="ECO:0007669"/>
    <property type="project" value="UniProtKB-SubCell"/>
</dbReference>
<sequence>MIRTPRPSRPSPRGSPKAALSREGAKRNKYTRISGGGLKGRAPYGGGGGGRPEAASTTPKKNAAARSDRRMERIDERFRDYLVRTNVDVIAVGILLACCHVRAVRAESSAGGSNEGRDASEEVAFEEGERAVYALLFPWFVEIVGVFVYFFLSRYAHAIPYTAIMFIVGVFIGLSANELTNAITFSAQTWAGIPGQLILLVFLPGLLFLDSYDLDIHLVTQTFKQLIWFAFPMMLAGTYLTALVAYYILPYGWSFDLCMTFGSMLAATDPVAVGVLMNELGAPPRLQVSSPAIVLLAIQGPNVTFIKSVSRFLQVHIAGESIMNDGSAAVFYQIFSARFFYEMGIKGFGEDVGWGAGFEKFFRLAFGGTCIGVAFGLGLLVVLFSLNRRLSGGDSVVQVVATIATAYLSFFASEVLANCSGIIAVFACGVTTKAFGETLYNDTHLFHQFREITEFLLNSLLFTLIGCVWAFVVAHEADVKSNEFSGWTHFGYLIVLFILLNIIRFFLIYASYPLISKIEIGTNWQEAFFMSYGGLRGPVAISLALTLYAEVDHVISHEANESIALEYSKYANVQFAMVGGIAFLFLVINGPTSGPLLKGLGLATPTENRNNIVEKYRRNVAQQTLSDLLALLTDKRFEDVDFAVVKAYIPFLKDANYEKLVAAVKTHKKTSPSDSCKQPNLKNVLPYLYEPGDRTVKELGIDVGKPILAQPHRTVPMKYRGIVSQSMGNRNFVFNLQPDSSSFLEERVIFINVLRSAYYHMTECGELDVRGFIGHSLFQSVNYAQDAALRGLPLSDWNALKVVSNSWALPAERLMRRLMNLQDRVKRRHVDSNLDFFTVSLIVRQILAFKGAHEWARKKFERAFSECGEDQLTEAEKVVLDESDEQVRLADESLRKLEAEDVTIVTSHYACQILLNRAASYLTELEEQGFMTEAEAGEFLDEIQVNISQLYRYQKVDDQMSDHRKLIILSKFPTEMLQTWNLVDAANMYKEEASTESGIDVGQEEASTESGIDEGQG</sequence>
<feature type="compositionally biased region" description="Gly residues" evidence="10">
    <location>
        <begin position="34"/>
        <end position="51"/>
    </location>
</feature>
<feature type="transmembrane region" description="Helical" evidence="11">
    <location>
        <begin position="229"/>
        <end position="249"/>
    </location>
</feature>
<feature type="transmembrane region" description="Helical" evidence="11">
    <location>
        <begin position="158"/>
        <end position="177"/>
    </location>
</feature>
<evidence type="ECO:0000256" key="3">
    <source>
        <dbReference type="ARBA" id="ARBA00022475"/>
    </source>
</evidence>
<evidence type="ECO:0000256" key="8">
    <source>
        <dbReference type="ARBA" id="ARBA00023136"/>
    </source>
</evidence>
<feature type="transmembrane region" description="Helical" evidence="11">
    <location>
        <begin position="492"/>
        <end position="515"/>
    </location>
</feature>
<evidence type="ECO:0000256" key="6">
    <source>
        <dbReference type="ARBA" id="ARBA00023053"/>
    </source>
</evidence>
<feature type="transmembrane region" description="Helical" evidence="11">
    <location>
        <begin position="364"/>
        <end position="386"/>
    </location>
</feature>
<dbReference type="Pfam" id="PF00999">
    <property type="entry name" value="Na_H_Exchanger"/>
    <property type="match status" value="1"/>
</dbReference>
<dbReference type="Gene3D" id="6.10.140.1330">
    <property type="match status" value="1"/>
</dbReference>
<feature type="transmembrane region" description="Helical" evidence="11">
    <location>
        <begin position="569"/>
        <end position="588"/>
    </location>
</feature>
<comment type="caution">
    <text evidence="13">The sequence shown here is derived from an EMBL/GenBank/DDBJ whole genome shotgun (WGS) entry which is preliminary data.</text>
</comment>
<feature type="region of interest" description="Disordered" evidence="10">
    <location>
        <begin position="1"/>
        <end position="69"/>
    </location>
</feature>
<keyword evidence="2" id="KW-0813">Transport</keyword>
<evidence type="ECO:0000256" key="7">
    <source>
        <dbReference type="ARBA" id="ARBA00023065"/>
    </source>
</evidence>
<reference evidence="13 14" key="1">
    <citation type="submission" date="2024-10" db="EMBL/GenBank/DDBJ databases">
        <title>Updated reference genomes for cyclostephanoid diatoms.</title>
        <authorList>
            <person name="Roberts W.R."/>
            <person name="Alverson A.J."/>
        </authorList>
    </citation>
    <scope>NUCLEOTIDE SEQUENCE [LARGE SCALE GENOMIC DNA]</scope>
    <source>
        <strain evidence="13 14">AJA276-08</strain>
    </source>
</reference>
<evidence type="ECO:0000313" key="14">
    <source>
        <dbReference type="Proteomes" id="UP001530315"/>
    </source>
</evidence>
<dbReference type="InterPro" id="IPR006153">
    <property type="entry name" value="Cation/H_exchanger_TM"/>
</dbReference>
<dbReference type="GO" id="GO:0006814">
    <property type="term" value="P:sodium ion transport"/>
    <property type="evidence" value="ECO:0007669"/>
    <property type="project" value="UniProtKB-KW"/>
</dbReference>
<dbReference type="Proteomes" id="UP001530315">
    <property type="component" value="Unassembled WGS sequence"/>
</dbReference>
<evidence type="ECO:0000256" key="1">
    <source>
        <dbReference type="ARBA" id="ARBA00004651"/>
    </source>
</evidence>
<keyword evidence="9" id="KW-0739">Sodium transport</keyword>
<keyword evidence="6" id="KW-0915">Sodium</keyword>
<dbReference type="AlphaFoldDB" id="A0ABD3P8Q6"/>
<evidence type="ECO:0000256" key="10">
    <source>
        <dbReference type="SAM" id="MobiDB-lite"/>
    </source>
</evidence>
<evidence type="ECO:0000256" key="4">
    <source>
        <dbReference type="ARBA" id="ARBA00022692"/>
    </source>
</evidence>
<feature type="transmembrane region" description="Helical" evidence="11">
    <location>
        <begin position="189"/>
        <end position="209"/>
    </location>
</feature>
<keyword evidence="4 11" id="KW-0812">Transmembrane</keyword>
<feature type="domain" description="Cation/H+ exchanger transmembrane" evidence="12">
    <location>
        <begin position="148"/>
        <end position="598"/>
    </location>
</feature>
<evidence type="ECO:0000259" key="12">
    <source>
        <dbReference type="Pfam" id="PF00999"/>
    </source>
</evidence>
<feature type="transmembrane region" description="Helical" evidence="11">
    <location>
        <begin position="452"/>
        <end position="472"/>
    </location>
</feature>
<comment type="subcellular location">
    <subcellularLocation>
        <location evidence="1">Cell membrane</location>
        <topology evidence="1">Multi-pass membrane protein</topology>
    </subcellularLocation>
</comment>
<dbReference type="PANTHER" id="PTHR10110:SF86">
    <property type="entry name" value="SODIUM_HYDROGEN EXCHANGER 7"/>
    <property type="match status" value="1"/>
</dbReference>
<evidence type="ECO:0000256" key="11">
    <source>
        <dbReference type="SAM" id="Phobius"/>
    </source>
</evidence>
<keyword evidence="5 11" id="KW-1133">Transmembrane helix</keyword>
<dbReference type="EMBL" id="JALLAZ020000930">
    <property type="protein sequence ID" value="KAL3784388.1"/>
    <property type="molecule type" value="Genomic_DNA"/>
</dbReference>
<dbReference type="PANTHER" id="PTHR10110">
    <property type="entry name" value="SODIUM/HYDROGEN EXCHANGER"/>
    <property type="match status" value="1"/>
</dbReference>
<evidence type="ECO:0000313" key="13">
    <source>
        <dbReference type="EMBL" id="KAL3784388.1"/>
    </source>
</evidence>
<organism evidence="13 14">
    <name type="scientific">Stephanodiscus triporus</name>
    <dbReference type="NCBI Taxonomy" id="2934178"/>
    <lineage>
        <taxon>Eukaryota</taxon>
        <taxon>Sar</taxon>
        <taxon>Stramenopiles</taxon>
        <taxon>Ochrophyta</taxon>
        <taxon>Bacillariophyta</taxon>
        <taxon>Coscinodiscophyceae</taxon>
        <taxon>Thalassiosirophycidae</taxon>
        <taxon>Stephanodiscales</taxon>
        <taxon>Stephanodiscaceae</taxon>
        <taxon>Stephanodiscus</taxon>
    </lineage>
</organism>
<gene>
    <name evidence="13" type="ORF">ACHAW5_010539</name>
</gene>
<keyword evidence="3" id="KW-1003">Cell membrane</keyword>
<proteinExistence type="predicted"/>
<protein>
    <recommendedName>
        <fullName evidence="12">Cation/H+ exchanger transmembrane domain-containing protein</fullName>
    </recommendedName>
</protein>